<name>A0AAW1MF74_POPJA</name>
<evidence type="ECO:0000313" key="2">
    <source>
        <dbReference type="Proteomes" id="UP001458880"/>
    </source>
</evidence>
<proteinExistence type="predicted"/>
<sequence>ATANNNNQDK</sequence>
<dbReference type="Proteomes" id="UP001458880">
    <property type="component" value="Unassembled WGS sequence"/>
</dbReference>
<protein>
    <submittedName>
        <fullName evidence="1">Uncharacterized protein</fullName>
    </submittedName>
</protein>
<organism evidence="1 2">
    <name type="scientific">Popillia japonica</name>
    <name type="common">Japanese beetle</name>
    <dbReference type="NCBI Taxonomy" id="7064"/>
    <lineage>
        <taxon>Eukaryota</taxon>
        <taxon>Metazoa</taxon>
        <taxon>Ecdysozoa</taxon>
        <taxon>Arthropoda</taxon>
        <taxon>Hexapoda</taxon>
        <taxon>Insecta</taxon>
        <taxon>Pterygota</taxon>
        <taxon>Neoptera</taxon>
        <taxon>Endopterygota</taxon>
        <taxon>Coleoptera</taxon>
        <taxon>Polyphaga</taxon>
        <taxon>Scarabaeiformia</taxon>
        <taxon>Scarabaeidae</taxon>
        <taxon>Rutelinae</taxon>
        <taxon>Popillia</taxon>
    </lineage>
</organism>
<comment type="caution">
    <text evidence="1">The sequence shown here is derived from an EMBL/GenBank/DDBJ whole genome shotgun (WGS) entry which is preliminary data.</text>
</comment>
<gene>
    <name evidence="1" type="ORF">QE152_g6904</name>
</gene>
<keyword evidence="2" id="KW-1185">Reference proteome</keyword>
<feature type="non-terminal residue" evidence="1">
    <location>
        <position position="1"/>
    </location>
</feature>
<reference evidence="1 2" key="1">
    <citation type="journal article" date="2024" name="BMC Genomics">
        <title>De novo assembly and annotation of Popillia japonica's genome with initial clues to its potential as an invasive pest.</title>
        <authorList>
            <person name="Cucini C."/>
            <person name="Boschi S."/>
            <person name="Funari R."/>
            <person name="Cardaioli E."/>
            <person name="Iannotti N."/>
            <person name="Marturano G."/>
            <person name="Paoli F."/>
            <person name="Bruttini M."/>
            <person name="Carapelli A."/>
            <person name="Frati F."/>
            <person name="Nardi F."/>
        </authorList>
    </citation>
    <scope>NUCLEOTIDE SEQUENCE [LARGE SCALE GENOMIC DNA]</scope>
    <source>
        <strain evidence="1">DMR45628</strain>
    </source>
</reference>
<evidence type="ECO:0000313" key="1">
    <source>
        <dbReference type="EMBL" id="KAK9745425.1"/>
    </source>
</evidence>
<dbReference type="EMBL" id="JASPKY010000049">
    <property type="protein sequence ID" value="KAK9745425.1"/>
    <property type="molecule type" value="Genomic_DNA"/>
</dbReference>
<accession>A0AAW1MF74</accession>